<evidence type="ECO:0000313" key="5">
    <source>
        <dbReference type="Proteomes" id="UP000094960"/>
    </source>
</evidence>
<dbReference type="PANTHER" id="PTHR47485">
    <property type="entry name" value="THYLAKOID LUMENAL 17.4 KDA PROTEIN, CHLOROPLASTIC"/>
    <property type="match status" value="1"/>
</dbReference>
<gene>
    <name evidence="4" type="ORF">BFF78_00370</name>
</gene>
<feature type="transmembrane region" description="Helical" evidence="3">
    <location>
        <begin position="37"/>
        <end position="59"/>
    </location>
</feature>
<dbReference type="Pfam" id="PF00805">
    <property type="entry name" value="Pentapeptide"/>
    <property type="match status" value="3"/>
</dbReference>
<sequence>MLATMALGLAVLWVLAPVLYAGSGAKPDAQATASATTRAGILAVFAAAIATLGAVLSLAETRRANLATHEREREAQVTDRYTKAIGQLGEADEDKVAVRLGGIYALERIAEDSPRDRPTVLDVLCAFVRHRGRGPADGSPESLKTHRPPADVQAAATVIGRLSRADAESERINLSEAHLERVNLFEARFTQAMLAHAHLEGAWLTGVHFEEASLIGAHLEGATLDGAHLEGATLTGTHLKGATMYGAWLAGASLREADLERANLTGAWLPNATLSAGGALDVETGQWRQFEGARLHGTHLKDAQLQGTHLEGVDLSHVRGLTQSQLGYAHGDEATLLPEGLTRPASWNPPDEPDRGQDSP</sequence>
<dbReference type="KEGG" id="spun:BFF78_00370"/>
<protein>
    <recommendedName>
        <fullName evidence="6">Pentapeptide repeat-containing protein</fullName>
    </recommendedName>
</protein>
<evidence type="ECO:0008006" key="6">
    <source>
        <dbReference type="Google" id="ProtNLM"/>
    </source>
</evidence>
<name>A0A1D7Y2S7_9ACTN</name>
<evidence type="ECO:0000313" key="4">
    <source>
        <dbReference type="EMBL" id="AOR29750.1"/>
    </source>
</evidence>
<dbReference type="EMBL" id="CP017248">
    <property type="protein sequence ID" value="AOR29750.1"/>
    <property type="molecule type" value="Genomic_DNA"/>
</dbReference>
<dbReference type="RefSeq" id="WP_069776410.1">
    <property type="nucleotide sequence ID" value="NZ_CP017248.1"/>
</dbReference>
<dbReference type="Gene3D" id="2.160.20.80">
    <property type="entry name" value="E3 ubiquitin-protein ligase SopA"/>
    <property type="match status" value="1"/>
</dbReference>
<proteinExistence type="predicted"/>
<evidence type="ECO:0000256" key="3">
    <source>
        <dbReference type="SAM" id="Phobius"/>
    </source>
</evidence>
<keyword evidence="3" id="KW-0812">Transmembrane</keyword>
<organism evidence="4 5">
    <name type="scientific">Streptomyces fodineus</name>
    <dbReference type="NCBI Taxonomy" id="1904616"/>
    <lineage>
        <taxon>Bacteria</taxon>
        <taxon>Bacillati</taxon>
        <taxon>Actinomycetota</taxon>
        <taxon>Actinomycetes</taxon>
        <taxon>Kitasatosporales</taxon>
        <taxon>Streptomycetaceae</taxon>
        <taxon>Streptomyces</taxon>
    </lineage>
</organism>
<evidence type="ECO:0000256" key="2">
    <source>
        <dbReference type="SAM" id="MobiDB-lite"/>
    </source>
</evidence>
<keyword evidence="1" id="KW-0677">Repeat</keyword>
<feature type="region of interest" description="Disordered" evidence="2">
    <location>
        <begin position="335"/>
        <end position="360"/>
    </location>
</feature>
<keyword evidence="5" id="KW-1185">Reference proteome</keyword>
<accession>A0A1D7Y2S7</accession>
<dbReference type="SUPFAM" id="SSF141571">
    <property type="entry name" value="Pentapeptide repeat-like"/>
    <property type="match status" value="1"/>
</dbReference>
<dbReference type="PANTHER" id="PTHR47485:SF1">
    <property type="entry name" value="THYLAKOID LUMENAL 17.4 KDA PROTEIN, CHLOROPLASTIC"/>
    <property type="match status" value="1"/>
</dbReference>
<dbReference type="InterPro" id="IPR001646">
    <property type="entry name" value="5peptide_repeat"/>
</dbReference>
<dbReference type="AlphaFoldDB" id="A0A1D7Y2S7"/>
<keyword evidence="3" id="KW-1133">Transmembrane helix</keyword>
<keyword evidence="3" id="KW-0472">Membrane</keyword>
<dbReference type="Proteomes" id="UP000094960">
    <property type="component" value="Chromosome"/>
</dbReference>
<reference evidence="5" key="1">
    <citation type="submission" date="2016-09" db="EMBL/GenBank/DDBJ databases">
        <title>Streptomyces puniciscabiei strain:TW1S1 Genome sequencing and assembly.</title>
        <authorList>
            <person name="Kim M.-K."/>
            <person name="Kim S.B."/>
        </authorList>
    </citation>
    <scope>NUCLEOTIDE SEQUENCE [LARGE SCALE GENOMIC DNA]</scope>
    <source>
        <strain evidence="5">TW1S1</strain>
    </source>
</reference>
<evidence type="ECO:0000256" key="1">
    <source>
        <dbReference type="ARBA" id="ARBA00022737"/>
    </source>
</evidence>